<dbReference type="EMBL" id="LN732118">
    <property type="protein sequence ID" value="CEP15384.1"/>
    <property type="molecule type" value="Genomic_DNA"/>
</dbReference>
<sequence length="66" mass="7383">MEGSGRTVGRPALMDDCHKAHLDHLIDKELALGLDHMVESLTASFIDLEILRTARSLQFCYQGIQD</sequence>
<name>A0A0B7NIP2_9FUNG</name>
<reference evidence="1 2" key="1">
    <citation type="submission" date="2014-09" db="EMBL/GenBank/DDBJ databases">
        <authorList>
            <person name="Ellenberger Sabrina"/>
        </authorList>
    </citation>
    <scope>NUCLEOTIDE SEQUENCE [LARGE SCALE GENOMIC DNA]</scope>
    <source>
        <strain evidence="1 2">CBS 412.66</strain>
    </source>
</reference>
<evidence type="ECO:0000313" key="1">
    <source>
        <dbReference type="EMBL" id="CEP15384.1"/>
    </source>
</evidence>
<organism evidence="1 2">
    <name type="scientific">Parasitella parasitica</name>
    <dbReference type="NCBI Taxonomy" id="35722"/>
    <lineage>
        <taxon>Eukaryota</taxon>
        <taxon>Fungi</taxon>
        <taxon>Fungi incertae sedis</taxon>
        <taxon>Mucoromycota</taxon>
        <taxon>Mucoromycotina</taxon>
        <taxon>Mucoromycetes</taxon>
        <taxon>Mucorales</taxon>
        <taxon>Mucorineae</taxon>
        <taxon>Mucoraceae</taxon>
        <taxon>Parasitella</taxon>
    </lineage>
</organism>
<dbReference type="OrthoDB" id="2262293at2759"/>
<proteinExistence type="predicted"/>
<dbReference type="AlphaFoldDB" id="A0A0B7NIP2"/>
<gene>
    <name evidence="1" type="primary">PARPA_09593.1 scaffold 36991</name>
</gene>
<evidence type="ECO:0000313" key="2">
    <source>
        <dbReference type="Proteomes" id="UP000054107"/>
    </source>
</evidence>
<protein>
    <submittedName>
        <fullName evidence="1">Uncharacterized protein</fullName>
    </submittedName>
</protein>
<dbReference type="Proteomes" id="UP000054107">
    <property type="component" value="Unassembled WGS sequence"/>
</dbReference>
<accession>A0A0B7NIP2</accession>
<keyword evidence="2" id="KW-1185">Reference proteome</keyword>